<keyword evidence="1" id="KW-0689">Ribosomal protein</keyword>
<gene>
    <name evidence="1" type="primary">rpmB</name>
    <name evidence="1" type="ordered locus">A1G_00785</name>
</gene>
<reference evidence="2" key="1">
    <citation type="submission" date="2007-09" db="EMBL/GenBank/DDBJ databases">
        <title>Complete genome sequence of Rickettsia rickettsii.</title>
        <authorList>
            <person name="Madan A."/>
            <person name="Fahey J."/>
            <person name="Helton E."/>
            <person name="Ketteman M."/>
            <person name="Madan A."/>
            <person name="Rodrigues S."/>
            <person name="Sanchez A."/>
            <person name="Dasch G."/>
            <person name="Eremeeva M."/>
        </authorList>
    </citation>
    <scope>NUCLEOTIDE SEQUENCE [LARGE SCALE GENOMIC DNA]</scope>
    <source>
        <strain evidence="2">Sheila Smith</strain>
    </source>
</reference>
<organism evidence="1 2">
    <name type="scientific">Rickettsia rickettsii (strain Sheila Smith)</name>
    <dbReference type="NCBI Taxonomy" id="392021"/>
    <lineage>
        <taxon>Bacteria</taxon>
        <taxon>Pseudomonadati</taxon>
        <taxon>Pseudomonadota</taxon>
        <taxon>Alphaproteobacteria</taxon>
        <taxon>Rickettsiales</taxon>
        <taxon>Rickettsiaceae</taxon>
        <taxon>Rickettsieae</taxon>
        <taxon>Rickettsia</taxon>
        <taxon>spotted fever group</taxon>
    </lineage>
</organism>
<proteinExistence type="predicted"/>
<evidence type="ECO:0000313" key="2">
    <source>
        <dbReference type="Proteomes" id="UP000006832"/>
    </source>
</evidence>
<dbReference type="HOGENOM" id="CLU_3204633_0_0_5"/>
<dbReference type="Proteomes" id="UP000006832">
    <property type="component" value="Chromosome"/>
</dbReference>
<dbReference type="GO" id="GO:0005840">
    <property type="term" value="C:ribosome"/>
    <property type="evidence" value="ECO:0007669"/>
    <property type="project" value="UniProtKB-KW"/>
</dbReference>
<name>A0A0H3ATH9_RICRS</name>
<accession>A0A0H3ATH9</accession>
<keyword evidence="1" id="KW-0687">Ribonucleoprotein</keyword>
<dbReference type="KEGG" id="rri:A1G_00785"/>
<evidence type="ECO:0000313" key="1">
    <source>
        <dbReference type="EMBL" id="ABV75743.1"/>
    </source>
</evidence>
<protein>
    <submittedName>
        <fullName evidence="1">50S ribosomal protein L28</fullName>
    </submittedName>
</protein>
<dbReference type="EMBL" id="CP000848">
    <property type="protein sequence ID" value="ABV75743.1"/>
    <property type="molecule type" value="Genomic_DNA"/>
</dbReference>
<dbReference type="AlphaFoldDB" id="A0A0H3ATH9"/>
<sequence length="45" mass="5170">MYNEGLKLYSKDNHLVALKQLQQAEQIAIGQTDSNFLSYFPILIL</sequence>